<accession>A0ACB7VI26</accession>
<dbReference type="Proteomes" id="UP000827976">
    <property type="component" value="Chromosome 8"/>
</dbReference>
<protein>
    <submittedName>
        <fullName evidence="1">Uncharacterized protein</fullName>
    </submittedName>
</protein>
<keyword evidence="2" id="KW-1185">Reference proteome</keyword>
<name>A0ACB7VI26_DIOAL</name>
<evidence type="ECO:0000313" key="1">
    <source>
        <dbReference type="EMBL" id="KAH7673888.1"/>
    </source>
</evidence>
<reference evidence="2" key="1">
    <citation type="journal article" date="2022" name="Nat. Commun.">
        <title>Chromosome evolution and the genetic basis of agronomically important traits in greater yam.</title>
        <authorList>
            <person name="Bredeson J.V."/>
            <person name="Lyons J.B."/>
            <person name="Oniyinde I.O."/>
            <person name="Okereke N.R."/>
            <person name="Kolade O."/>
            <person name="Nnabue I."/>
            <person name="Nwadili C.O."/>
            <person name="Hribova E."/>
            <person name="Parker M."/>
            <person name="Nwogha J."/>
            <person name="Shu S."/>
            <person name="Carlson J."/>
            <person name="Kariba R."/>
            <person name="Muthemba S."/>
            <person name="Knop K."/>
            <person name="Barton G.J."/>
            <person name="Sherwood A.V."/>
            <person name="Lopez-Montes A."/>
            <person name="Asiedu R."/>
            <person name="Jamnadass R."/>
            <person name="Muchugi A."/>
            <person name="Goodstein D."/>
            <person name="Egesi C.N."/>
            <person name="Featherston J."/>
            <person name="Asfaw A."/>
            <person name="Simpson G.G."/>
            <person name="Dolezel J."/>
            <person name="Hendre P.S."/>
            <person name="Van Deynze A."/>
            <person name="Kumar P.L."/>
            <person name="Obidiegwu J.E."/>
            <person name="Bhattacharjee R."/>
            <person name="Rokhsar D.S."/>
        </authorList>
    </citation>
    <scope>NUCLEOTIDE SEQUENCE [LARGE SCALE GENOMIC DNA]</scope>
    <source>
        <strain evidence="2">cv. TDa95/00328</strain>
    </source>
</reference>
<gene>
    <name evidence="1" type="ORF">IHE45_08G036900</name>
</gene>
<organism evidence="1 2">
    <name type="scientific">Dioscorea alata</name>
    <name type="common">Purple yam</name>
    <dbReference type="NCBI Taxonomy" id="55571"/>
    <lineage>
        <taxon>Eukaryota</taxon>
        <taxon>Viridiplantae</taxon>
        <taxon>Streptophyta</taxon>
        <taxon>Embryophyta</taxon>
        <taxon>Tracheophyta</taxon>
        <taxon>Spermatophyta</taxon>
        <taxon>Magnoliopsida</taxon>
        <taxon>Liliopsida</taxon>
        <taxon>Dioscoreales</taxon>
        <taxon>Dioscoreaceae</taxon>
        <taxon>Dioscorea</taxon>
    </lineage>
</organism>
<evidence type="ECO:0000313" key="2">
    <source>
        <dbReference type="Proteomes" id="UP000827976"/>
    </source>
</evidence>
<dbReference type="EMBL" id="CM037018">
    <property type="protein sequence ID" value="KAH7673888.1"/>
    <property type="molecule type" value="Genomic_DNA"/>
</dbReference>
<comment type="caution">
    <text evidence="1">The sequence shown here is derived from an EMBL/GenBank/DDBJ whole genome shotgun (WGS) entry which is preliminary data.</text>
</comment>
<sequence>MADIALLVMEEFERRKRFEIGHGVEEKQSSVILCSLKKKSVEVEKMMEFAKKALEPKSHLGFALSEGFFCP</sequence>
<proteinExistence type="predicted"/>